<dbReference type="Gene3D" id="3.40.50.720">
    <property type="entry name" value="NAD(P)-binding Rossmann-like Domain"/>
    <property type="match status" value="1"/>
</dbReference>
<evidence type="ECO:0000256" key="1">
    <source>
        <dbReference type="ARBA" id="ARBA00006484"/>
    </source>
</evidence>
<dbReference type="SUPFAM" id="SSF51735">
    <property type="entry name" value="NAD(P)-binding Rossmann-fold domains"/>
    <property type="match status" value="1"/>
</dbReference>
<dbReference type="PANTHER" id="PTHR44196:SF2">
    <property type="entry name" value="SHORT-CHAIN DEHYDROGENASE-RELATED"/>
    <property type="match status" value="1"/>
</dbReference>
<keyword evidence="2" id="KW-0560">Oxidoreductase</keyword>
<dbReference type="PANTHER" id="PTHR44196">
    <property type="entry name" value="DEHYDROGENASE/REDUCTASE SDR FAMILY MEMBER 7B"/>
    <property type="match status" value="1"/>
</dbReference>
<gene>
    <name evidence="3" type="ORF">G1C96_0218</name>
</gene>
<sequence length="279" mass="30332">MNGIQTRTIAIVTGASSGLGAAFLEAIVARYRNLDEIWIVARRERRLRALAGKYGNSHTRIRAIPLDLTGPDAYGTLTGLLEDERPNVRVLINNAGYEREGVLRDMSPADIRAMIDLNVTAMTMVSRACLPYMGRGSFIVVTGSVSSFAPIPWQAVYAASKAYVRFLARALHEEERERGVNVLLFNPGNMDTEMNVRGAVSGKLARLPYLDLRRETVRTLTRAERGCASYTPLAFYKLYRAFAKLAPSALAVRVTSLKSGGAAAPPRNGAVTAASIAQA</sequence>
<dbReference type="InterPro" id="IPR020904">
    <property type="entry name" value="Sc_DH/Rdtase_CS"/>
</dbReference>
<evidence type="ECO:0000313" key="4">
    <source>
        <dbReference type="Proteomes" id="UP000588277"/>
    </source>
</evidence>
<dbReference type="AlphaFoldDB" id="A0A7Y0F0A1"/>
<dbReference type="PRINTS" id="PR00081">
    <property type="entry name" value="GDHRDH"/>
</dbReference>
<dbReference type="PROSITE" id="PS00061">
    <property type="entry name" value="ADH_SHORT"/>
    <property type="match status" value="1"/>
</dbReference>
<comment type="caution">
    <text evidence="3">The sequence shown here is derived from an EMBL/GenBank/DDBJ whole genome shotgun (WGS) entry which is preliminary data.</text>
</comment>
<organism evidence="3 4">
    <name type="scientific">Bifidobacterium moraviense</name>
    <dbReference type="NCBI Taxonomy" id="2675323"/>
    <lineage>
        <taxon>Bacteria</taxon>
        <taxon>Bacillati</taxon>
        <taxon>Actinomycetota</taxon>
        <taxon>Actinomycetes</taxon>
        <taxon>Bifidobacteriales</taxon>
        <taxon>Bifidobacteriaceae</taxon>
        <taxon>Bifidobacterium</taxon>
    </lineage>
</organism>
<evidence type="ECO:0000313" key="3">
    <source>
        <dbReference type="EMBL" id="NMM99640.1"/>
    </source>
</evidence>
<protein>
    <submittedName>
        <fullName evidence="3">Short-chain dehydrogenase</fullName>
    </submittedName>
</protein>
<name>A0A7Y0F0A1_9BIFI</name>
<dbReference type="EMBL" id="JAAIIH010000001">
    <property type="protein sequence ID" value="NMM99640.1"/>
    <property type="molecule type" value="Genomic_DNA"/>
</dbReference>
<dbReference type="GO" id="GO:0016020">
    <property type="term" value="C:membrane"/>
    <property type="evidence" value="ECO:0007669"/>
    <property type="project" value="TreeGrafter"/>
</dbReference>
<evidence type="ECO:0000256" key="2">
    <source>
        <dbReference type="ARBA" id="ARBA00023002"/>
    </source>
</evidence>
<comment type="similarity">
    <text evidence="1">Belongs to the short-chain dehydrogenases/reductases (SDR) family.</text>
</comment>
<proteinExistence type="inferred from homology"/>
<dbReference type="InterPro" id="IPR002347">
    <property type="entry name" value="SDR_fam"/>
</dbReference>
<dbReference type="RefSeq" id="WP_169274806.1">
    <property type="nucleotide sequence ID" value="NZ_JAAIIH010000001.1"/>
</dbReference>
<dbReference type="CDD" id="cd05233">
    <property type="entry name" value="SDR_c"/>
    <property type="match status" value="1"/>
</dbReference>
<keyword evidence="4" id="KW-1185">Reference proteome</keyword>
<reference evidence="3 4" key="1">
    <citation type="submission" date="2020-02" db="EMBL/GenBank/DDBJ databases">
        <title>Characterization of phylogenetic diversity of novel bifidobacterial species isolated in Czech ZOOs.</title>
        <authorList>
            <person name="Lugli G.A."/>
            <person name="Vera N.B."/>
            <person name="Ventura M."/>
        </authorList>
    </citation>
    <scope>NUCLEOTIDE SEQUENCE [LARGE SCALE GENOMIC DNA]</scope>
    <source>
        <strain evidence="3 4">DSM 109958</strain>
    </source>
</reference>
<dbReference type="InterPro" id="IPR036291">
    <property type="entry name" value="NAD(P)-bd_dom_sf"/>
</dbReference>
<dbReference type="Proteomes" id="UP000588277">
    <property type="component" value="Unassembled WGS sequence"/>
</dbReference>
<dbReference type="Pfam" id="PF00106">
    <property type="entry name" value="adh_short"/>
    <property type="match status" value="1"/>
</dbReference>
<accession>A0A7Y0F0A1</accession>
<dbReference type="GO" id="GO:0016491">
    <property type="term" value="F:oxidoreductase activity"/>
    <property type="evidence" value="ECO:0007669"/>
    <property type="project" value="UniProtKB-KW"/>
</dbReference>